<protein>
    <recommendedName>
        <fullName evidence="1">YgjP-like metallopeptidase domain-containing protein</fullName>
    </recommendedName>
</protein>
<organism evidence="2">
    <name type="scientific">bioreactor metagenome</name>
    <dbReference type="NCBI Taxonomy" id="1076179"/>
    <lineage>
        <taxon>unclassified sequences</taxon>
        <taxon>metagenomes</taxon>
        <taxon>ecological metagenomes</taxon>
    </lineage>
</organism>
<dbReference type="InterPro" id="IPR002725">
    <property type="entry name" value="YgjP-like_metallopeptidase"/>
</dbReference>
<dbReference type="EMBL" id="VSSQ01083848">
    <property type="protein sequence ID" value="MPN32052.1"/>
    <property type="molecule type" value="Genomic_DNA"/>
</dbReference>
<dbReference type="AlphaFoldDB" id="A0A645H157"/>
<dbReference type="PANTHER" id="PTHR30399">
    <property type="entry name" value="UNCHARACTERIZED PROTEIN YGJP"/>
    <property type="match status" value="1"/>
</dbReference>
<dbReference type="PANTHER" id="PTHR30399:SF1">
    <property type="entry name" value="UTP PYROPHOSPHATASE"/>
    <property type="match status" value="1"/>
</dbReference>
<dbReference type="InterPro" id="IPR053136">
    <property type="entry name" value="UTP_pyrophosphatase-like"/>
</dbReference>
<dbReference type="Gene3D" id="3.30.2010.10">
    <property type="entry name" value="Metalloproteases ('zincins'), catalytic domain"/>
    <property type="match status" value="1"/>
</dbReference>
<reference evidence="2" key="1">
    <citation type="submission" date="2019-08" db="EMBL/GenBank/DDBJ databases">
        <authorList>
            <person name="Kucharzyk K."/>
            <person name="Murdoch R.W."/>
            <person name="Higgins S."/>
            <person name="Loffler F."/>
        </authorList>
    </citation>
    <scope>NUCLEOTIDE SEQUENCE</scope>
</reference>
<feature type="domain" description="YgjP-like metallopeptidase" evidence="1">
    <location>
        <begin position="1"/>
        <end position="46"/>
    </location>
</feature>
<dbReference type="CDD" id="cd07344">
    <property type="entry name" value="M48_yhfN_like"/>
    <property type="match status" value="1"/>
</dbReference>
<sequence length="56" mass="6411">MAPEEVINYLIVHELCHLKVPNHSSAFWQMVGIYVPNFKACRNWLKVNGSLISKAL</sequence>
<gene>
    <name evidence="2" type="ORF">SDC9_179528</name>
</gene>
<evidence type="ECO:0000259" key="1">
    <source>
        <dbReference type="Pfam" id="PF01863"/>
    </source>
</evidence>
<proteinExistence type="predicted"/>
<name>A0A645H157_9ZZZZ</name>
<accession>A0A645H157</accession>
<dbReference type="Pfam" id="PF01863">
    <property type="entry name" value="YgjP-like"/>
    <property type="match status" value="1"/>
</dbReference>
<evidence type="ECO:0000313" key="2">
    <source>
        <dbReference type="EMBL" id="MPN32052.1"/>
    </source>
</evidence>
<comment type="caution">
    <text evidence="2">The sequence shown here is derived from an EMBL/GenBank/DDBJ whole genome shotgun (WGS) entry which is preliminary data.</text>
</comment>